<evidence type="ECO:0000313" key="3">
    <source>
        <dbReference type="Proteomes" id="UP000830912"/>
    </source>
</evidence>
<sequence>MFLCFCTAAILCLWVNSGGAAVVVSNETLVFSEPVIYSFSLQVLRSFSQRVSSRAKRAVITDAWSFAYQISTNSLNVNGWYVKFTAPLGWNFPNGQVFGNVLNSDAMMRASQSSFTYDVISYVGQRPNLDCQINDPANGGLKNWYSTVRVDNCGNYPCHVGGKPGCSIGQPYMANGVCTRVLSTTQSPGTQYEIYSGQDYAVYQITPYTQYTITMPSGTQGYCQQTPLYVECGSWTPYRVHTYGCDKVTQNCKYTVSSDWVVAFKSKTTAVTLPSELKVPVAQKVTKRLGVTSPDYFWLIKQAYQYLSQAIISPNYALFSALSNSLYQQSLVLTDLCYSSPFFVAQECYNNALYLPDAVFTTLFSTLFGWDYQVNYPVNNVLQANETFLQLPATGYLGQTVSQGRMLNLFKDALVFLDFYDTKFYRTNDGPGPDIFPFFLPQLPVIPYSSFRIEQQTGDYLAIKCNGVIQATLAPHPSRVILLARHMSMWSIAAANSTTIYCPIYTLTQFGALDISTSWYPHTLAQPSGPIQQVSMPLLSTAAAGIYMHPMVEHWLTLLTQTQDVYQPSMFNMGVNKSVILTTQLQANAQVYTAWSLSILYTRLPESRRVMLGAQLTPFIQALLSFKQADIDATDVDTVARYNALSLMWGRSYAVVNYNQPVEWSYPLFRGAIGESMWFRKTITCASTTAHYIGINGYLPFVDYKYIPKYNSGSCPTSQGSPTLLQIYEISGLFVMLVQCVNSGYGYYPVLQSPGTYYRSYKLGTICILMPYSTVTGYPYNPGSPSSQALEIPVEQTTLDVLPGCVGFLPDNVFIPCHPSGCPVRNSYDNYIICSTDNNSNYTLRNYHITAPPARNVPIEELPLQLDIPTVTLQSYEIKQKESVLLQDIEGGLIVDHNTGSIWYPDGQAYDVSFYVSVIIRYAPPKLELPSTLANFTSCLDYICFGNQQCRSEAQTFCTSMDYFEQVFNKSLTSLTTALQDLHYVLKLVLPETTLELTETTRRKRRAADEFSDTISLLSESFERFMSPASQAYMANMMWWDEAFDGISLPQRTGSILSRSQSLSSVSSWNSYTSRTPLISNVKTPKNTFNVKLSMPKLPKASTLSTIGSVLSSGLSIASLGLSIVSIIEDRRVTELTQQQIMALENQITILTDYTEKNFKEIQSSLNTLGQQVQDFSQQVTMSLQQLSNGLQQITQQLDKSIYYVTATQQYATYMSSLITQLNELSQAVYKTQDMYITCIHSLQSGVLSPNCITPSQMFQLYQVAWNLSGECQPIFSEREISRFYSLPLVTDAMVHNDTYWFSWSIPITCSNILGSVYKVQPGYIVNPYHFTSLQYDIPTHVVTSNAGALQFDEHYCDRYNQVYLCTKSAFDLAESNYLTMLYSNQTANSSLTFHSVPRPDPCENLSASALYCYYSDECHQCVIAVGNCTNRTITYENYTYPIMDPQCRGKDQITISSPIDIGADFTVLPSRPPLPLHLSYVNVTFPVTLPNGVNWTDLVLDYSFKDKIYEISKNITQLHEQILQVSNWASGWFQRLRDFLYGLIPAWITWLTLGFSIFSIVISGVNIILFFEMNGKVKRSLVTIFS</sequence>
<feature type="transmembrane region" description="Helical" evidence="1">
    <location>
        <begin position="1548"/>
        <end position="1572"/>
    </location>
</feature>
<evidence type="ECO:0000256" key="1">
    <source>
        <dbReference type="SAM" id="Phobius"/>
    </source>
</evidence>
<organism evidence="2 3">
    <name type="scientific">Bangali torovirus</name>
    <dbReference type="NCBI Taxonomy" id="2816848"/>
    <lineage>
        <taxon>Viruses</taxon>
        <taxon>Riboviria</taxon>
        <taxon>Orthornavirae</taxon>
        <taxon>Pisuviricota</taxon>
        <taxon>Pisoniviricetes</taxon>
        <taxon>Nidovirales</taxon>
        <taxon>Tornidovirineae</taxon>
        <taxon>Tobaniviridae</taxon>
        <taxon>Torovirinae</taxon>
        <taxon>Torovirus</taxon>
        <taxon>Bantovirus</taxon>
        <taxon>Torovirus banli</taxon>
    </lineage>
</organism>
<reference evidence="2" key="1">
    <citation type="submission" date="2021-02" db="EMBL/GenBank/DDBJ databases">
        <title>Tick virome exploitation from camel in Kenya.</title>
        <authorList>
            <person name="Zhang Y."/>
            <person name="Shen S."/>
            <person name="Deng F."/>
        </authorList>
    </citation>
    <scope>NUCLEOTIDE SEQUENCE</scope>
    <source>
        <strain evidence="2">Bangali/H.rufipes/2018</strain>
    </source>
</reference>
<dbReference type="EMBL" id="MW561977">
    <property type="protein sequence ID" value="QSR83623.1"/>
    <property type="molecule type" value="Genomic_RNA"/>
</dbReference>
<protein>
    <submittedName>
        <fullName evidence="2">Spike</fullName>
    </submittedName>
</protein>
<dbReference type="Pfam" id="PF17072">
    <property type="entry name" value="Spike_torovirin"/>
    <property type="match status" value="1"/>
</dbReference>
<keyword evidence="1" id="KW-0812">Transmembrane</keyword>
<dbReference type="InterPro" id="IPR031412">
    <property type="entry name" value="S_torovirinae"/>
</dbReference>
<accession>A0AAE7QTX7</accession>
<dbReference type="Proteomes" id="UP000830912">
    <property type="component" value="Segment"/>
</dbReference>
<name>A0AAE7QTX7_9NIDO</name>
<dbReference type="GeneID" id="80539732"/>
<evidence type="ECO:0000313" key="2">
    <source>
        <dbReference type="EMBL" id="QSR83623.1"/>
    </source>
</evidence>
<keyword evidence="3" id="KW-1185">Reference proteome</keyword>
<keyword evidence="1" id="KW-0472">Membrane</keyword>
<dbReference type="KEGG" id="vg:80539732"/>
<keyword evidence="1" id="KW-1133">Transmembrane helix</keyword>
<proteinExistence type="predicted"/>
<dbReference type="RefSeq" id="YP_010801051.1">
    <property type="nucleotide sequence ID" value="NC_076940.1"/>
</dbReference>